<dbReference type="GO" id="GO:0032153">
    <property type="term" value="C:cell division site"/>
    <property type="evidence" value="ECO:0007669"/>
    <property type="project" value="UniProtKB-UniRule"/>
</dbReference>
<keyword evidence="3 5" id="KW-0472">Membrane</keyword>
<dbReference type="RefSeq" id="WP_068705581.1">
    <property type="nucleotide sequence ID" value="NZ_BDCR01000004.1"/>
</dbReference>
<comment type="function">
    <text evidence="5 6">Cell division protein that is involved in the assembly of the Z ring. May serve as a membrane anchor for the Z ring.</text>
</comment>
<name>A0A161L965_9BACT</name>
<protein>
    <recommendedName>
        <fullName evidence="5 6">Cell division protein FtsA</fullName>
    </recommendedName>
</protein>
<reference evidence="10" key="2">
    <citation type="journal article" date="2017" name="Genome Announc.">
        <title>Draft genome sequence of Paludibacter jiangxiensis NM7(T), a propionate-producing fermentative bacterium.</title>
        <authorList>
            <person name="Qiu Y.-L."/>
            <person name="Tourlousse D.M."/>
            <person name="Matsuura N."/>
            <person name="Ohashi A."/>
            <person name="Sekiguchi Y."/>
        </authorList>
    </citation>
    <scope>NUCLEOTIDE SEQUENCE [LARGE SCALE GENOMIC DNA]</scope>
    <source>
        <strain evidence="10">NM7</strain>
    </source>
</reference>
<feature type="region of interest" description="Disordered" evidence="7">
    <location>
        <begin position="386"/>
        <end position="411"/>
    </location>
</feature>
<dbReference type="Gene3D" id="3.30.420.40">
    <property type="match status" value="2"/>
</dbReference>
<dbReference type="GO" id="GO:0043093">
    <property type="term" value="P:FtsZ-dependent cytokinesis"/>
    <property type="evidence" value="ECO:0007669"/>
    <property type="project" value="UniProtKB-UniRule"/>
</dbReference>
<evidence type="ECO:0000259" key="8">
    <source>
        <dbReference type="SMART" id="SM00842"/>
    </source>
</evidence>
<dbReference type="AlphaFoldDB" id="A0A161L965"/>
<dbReference type="Proteomes" id="UP000076586">
    <property type="component" value="Unassembled WGS sequence"/>
</dbReference>
<evidence type="ECO:0000256" key="2">
    <source>
        <dbReference type="ARBA" id="ARBA00022618"/>
    </source>
</evidence>
<dbReference type="Pfam" id="PF14450">
    <property type="entry name" value="FtsA"/>
    <property type="match status" value="1"/>
</dbReference>
<dbReference type="InterPro" id="IPR003494">
    <property type="entry name" value="SHS2_FtsA"/>
</dbReference>
<evidence type="ECO:0000256" key="5">
    <source>
        <dbReference type="HAMAP-Rule" id="MF_02033"/>
    </source>
</evidence>
<keyword evidence="1 5" id="KW-1003">Cell membrane</keyword>
<comment type="subcellular location">
    <subcellularLocation>
        <location evidence="5">Cell membrane</location>
        <topology evidence="5">Peripheral membrane protein</topology>
        <orientation evidence="5">Cytoplasmic side</orientation>
    </subcellularLocation>
    <text evidence="5">Localizes to the Z ring in an FtsZ-dependent manner. Targeted to the membrane through a conserved C-terminal amphipathic helix.</text>
</comment>
<dbReference type="InterPro" id="IPR043129">
    <property type="entry name" value="ATPase_NBD"/>
</dbReference>
<evidence type="ECO:0000313" key="10">
    <source>
        <dbReference type="Proteomes" id="UP000076586"/>
    </source>
</evidence>
<comment type="similarity">
    <text evidence="5 6">Belongs to the FtsA/MreB family.</text>
</comment>
<keyword evidence="10" id="KW-1185">Reference proteome</keyword>
<dbReference type="NCBIfam" id="TIGR01174">
    <property type="entry name" value="ftsA"/>
    <property type="match status" value="1"/>
</dbReference>
<comment type="subunit">
    <text evidence="5">Self-interacts. Interacts with FtsZ.</text>
</comment>
<evidence type="ECO:0000256" key="6">
    <source>
        <dbReference type="PIRNR" id="PIRNR003101"/>
    </source>
</evidence>
<dbReference type="PANTHER" id="PTHR32432">
    <property type="entry name" value="CELL DIVISION PROTEIN FTSA-RELATED"/>
    <property type="match status" value="1"/>
</dbReference>
<reference evidence="10" key="1">
    <citation type="submission" date="2016-04" db="EMBL/GenBank/DDBJ databases">
        <title>Draft genome sequence of Paludibacter jiangxiensis strain NM7.</title>
        <authorList>
            <person name="Qiu Y."/>
            <person name="Matsuura N."/>
            <person name="Ohashi A."/>
            <person name="Tourlousse M.D."/>
            <person name="Sekiguchi Y."/>
        </authorList>
    </citation>
    <scope>NUCLEOTIDE SEQUENCE [LARGE SCALE GENOMIC DNA]</scope>
    <source>
        <strain evidence="10">NM7</strain>
    </source>
</reference>
<feature type="compositionally biased region" description="Basic and acidic residues" evidence="7">
    <location>
        <begin position="386"/>
        <end position="399"/>
    </location>
</feature>
<dbReference type="PIRSF" id="PIRSF003101">
    <property type="entry name" value="FtsA"/>
    <property type="match status" value="1"/>
</dbReference>
<gene>
    <name evidence="5" type="primary">ftsA</name>
    <name evidence="9" type="ORF">PJIAN_4477</name>
</gene>
<evidence type="ECO:0000256" key="4">
    <source>
        <dbReference type="ARBA" id="ARBA00023306"/>
    </source>
</evidence>
<evidence type="ECO:0000256" key="3">
    <source>
        <dbReference type="ARBA" id="ARBA00023136"/>
    </source>
</evidence>
<comment type="caution">
    <text evidence="9">The sequence shown here is derived from an EMBL/GenBank/DDBJ whole genome shotgun (WGS) entry which is preliminary data.</text>
</comment>
<dbReference type="SUPFAM" id="SSF53067">
    <property type="entry name" value="Actin-like ATPase domain"/>
    <property type="match status" value="2"/>
</dbReference>
<keyword evidence="2 5" id="KW-0132">Cell division</keyword>
<sequence>MDTNNIYVALNIGSSEITAMAVQKNEEGQLRILGVETGNSEGVRYGEIINPSSASAVVNRLLKLLENRIGRDIGQIYVGLNGRSLKTLKASNGRQLNSGAEVTDVLLHEMISEVKDAKTEQGAIYEVYMQETKVDDEIEPSPIGCLCEKIVANYRVILGKPELKTNIERCIERTGYGLVNTPIQIVTTADALLSNIEKEQGCVLVDFGAHCTSLAIFHHGYLRYLSVIPLGGKNITKDITSLELPETIAEQIKIQFANAIRSTVNPSQRITIKSEIPGMEPKRIPLQTLAMVTEARAGEILDLIFVHIQKSGLAGHLGAGIIITGNASKLQNLDALIQQKTQLPVRIGTHNLHLEDGTNERFYDIRYSPLIGILLSADMDCAYQEEEKAVETGKPEKPQKPAKPPKIKRNNVFNKIGGKVANSLINLFSEEEESSNENKN</sequence>
<dbReference type="OrthoDB" id="9768127at2"/>
<keyword evidence="4 5" id="KW-0131">Cell cycle</keyword>
<organism evidence="9 10">
    <name type="scientific">Paludibacter jiangxiensis</name>
    <dbReference type="NCBI Taxonomy" id="681398"/>
    <lineage>
        <taxon>Bacteria</taxon>
        <taxon>Pseudomonadati</taxon>
        <taxon>Bacteroidota</taxon>
        <taxon>Bacteroidia</taxon>
        <taxon>Bacteroidales</taxon>
        <taxon>Paludibacteraceae</taxon>
        <taxon>Paludibacter</taxon>
    </lineage>
</organism>
<dbReference type="SMART" id="SM00842">
    <property type="entry name" value="FtsA"/>
    <property type="match status" value="1"/>
</dbReference>
<dbReference type="InterPro" id="IPR050696">
    <property type="entry name" value="FtsA/MreB"/>
</dbReference>
<dbReference type="PANTHER" id="PTHR32432:SF4">
    <property type="entry name" value="CELL DIVISION PROTEIN FTSA"/>
    <property type="match status" value="1"/>
</dbReference>
<evidence type="ECO:0000256" key="1">
    <source>
        <dbReference type="ARBA" id="ARBA00022475"/>
    </source>
</evidence>
<dbReference type="InterPro" id="IPR020823">
    <property type="entry name" value="Cell_div_FtsA"/>
</dbReference>
<proteinExistence type="inferred from homology"/>
<evidence type="ECO:0000256" key="7">
    <source>
        <dbReference type="SAM" id="MobiDB-lite"/>
    </source>
</evidence>
<evidence type="ECO:0000313" key="9">
    <source>
        <dbReference type="EMBL" id="GAT63934.1"/>
    </source>
</evidence>
<accession>A0A161L965</accession>
<dbReference type="HAMAP" id="MF_02033">
    <property type="entry name" value="FtsA"/>
    <property type="match status" value="1"/>
</dbReference>
<dbReference type="STRING" id="681398.PJIAN_4477"/>
<dbReference type="EMBL" id="BDCR01000004">
    <property type="protein sequence ID" value="GAT63934.1"/>
    <property type="molecule type" value="Genomic_DNA"/>
</dbReference>
<dbReference type="GO" id="GO:0009898">
    <property type="term" value="C:cytoplasmic side of plasma membrane"/>
    <property type="evidence" value="ECO:0007669"/>
    <property type="project" value="UniProtKB-UniRule"/>
</dbReference>
<feature type="domain" description="SHS2" evidence="8">
    <location>
        <begin position="7"/>
        <end position="192"/>
    </location>
</feature>